<accession>A0A0F6SFK5</accession>
<dbReference type="OrthoDB" id="9814580at2"/>
<dbReference type="STRING" id="927083.DB32_004253"/>
<dbReference type="Gene3D" id="3.90.870.10">
    <property type="entry name" value="DHBP synthase"/>
    <property type="match status" value="1"/>
</dbReference>
<protein>
    <recommendedName>
        <fullName evidence="1">YrdC-like domain-containing protein</fullName>
    </recommendedName>
</protein>
<dbReference type="InterPro" id="IPR017945">
    <property type="entry name" value="DHBP_synth_RibB-like_a/b_dom"/>
</dbReference>
<dbReference type="PROSITE" id="PS51163">
    <property type="entry name" value="YRDC"/>
    <property type="match status" value="1"/>
</dbReference>
<organism evidence="2 3">
    <name type="scientific">Sandaracinus amylolyticus</name>
    <dbReference type="NCBI Taxonomy" id="927083"/>
    <lineage>
        <taxon>Bacteria</taxon>
        <taxon>Pseudomonadati</taxon>
        <taxon>Myxococcota</taxon>
        <taxon>Polyangia</taxon>
        <taxon>Polyangiales</taxon>
        <taxon>Sandaracinaceae</taxon>
        <taxon>Sandaracinus</taxon>
    </lineage>
</organism>
<evidence type="ECO:0000313" key="2">
    <source>
        <dbReference type="EMBL" id="AKF07104.1"/>
    </source>
</evidence>
<dbReference type="AlphaFoldDB" id="A0A0F6SFK5"/>
<name>A0A0F6SFK5_9BACT</name>
<sequence>MPRLEINRQHPEPRKIERAVSILRDDGVLAYPTDTVYGLGCSITSKKAVERIYRMKRMKPDQPLAFICPDLGDLAKYAIVDDRTYRLMRRLTPGPYCFILEATREVPRILQMKRKTVGIRVPHDEVALALVRALGNPIVSTTAAIEGQPLIDPAEIDETFPGIDLILDGGFGGLTPSTVLDLTGRDIVVVREGAGPVDAL</sequence>
<proteinExistence type="predicted"/>
<dbReference type="PANTHER" id="PTHR42828">
    <property type="entry name" value="DHBP SYNTHASE RIBB-LIKE ALPHA/BETA DOMAIN-CONTAINING PROTEIN"/>
    <property type="match status" value="1"/>
</dbReference>
<dbReference type="PANTHER" id="PTHR42828:SF3">
    <property type="entry name" value="THREONYLCARBAMOYL-AMP SYNTHASE"/>
    <property type="match status" value="1"/>
</dbReference>
<dbReference type="RefSeq" id="WP_053234401.1">
    <property type="nucleotide sequence ID" value="NZ_CP011125.1"/>
</dbReference>
<dbReference type="KEGG" id="samy:DB32_004253"/>
<feature type="domain" description="YrdC-like" evidence="1">
    <location>
        <begin position="13"/>
        <end position="195"/>
    </location>
</feature>
<dbReference type="SUPFAM" id="SSF55821">
    <property type="entry name" value="YrdC/RibB"/>
    <property type="match status" value="1"/>
</dbReference>
<evidence type="ECO:0000313" key="3">
    <source>
        <dbReference type="Proteomes" id="UP000034883"/>
    </source>
</evidence>
<gene>
    <name evidence="2" type="ORF">DB32_004253</name>
</gene>
<dbReference type="GO" id="GO:0003725">
    <property type="term" value="F:double-stranded RNA binding"/>
    <property type="evidence" value="ECO:0007669"/>
    <property type="project" value="InterPro"/>
</dbReference>
<dbReference type="Proteomes" id="UP000034883">
    <property type="component" value="Chromosome"/>
</dbReference>
<dbReference type="NCBIfam" id="TIGR00057">
    <property type="entry name" value="L-threonylcarbamoyladenylate synthase"/>
    <property type="match status" value="1"/>
</dbReference>
<keyword evidence="3" id="KW-1185">Reference proteome</keyword>
<reference evidence="2 3" key="1">
    <citation type="submission" date="2015-03" db="EMBL/GenBank/DDBJ databases">
        <title>Genome assembly of Sandaracinus amylolyticus DSM 53668.</title>
        <authorList>
            <person name="Sharma G."/>
            <person name="Subramanian S."/>
        </authorList>
    </citation>
    <scope>NUCLEOTIDE SEQUENCE [LARGE SCALE GENOMIC DNA]</scope>
    <source>
        <strain evidence="2 3">DSM 53668</strain>
    </source>
</reference>
<dbReference type="InterPro" id="IPR052532">
    <property type="entry name" value="SUA5_domain"/>
</dbReference>
<dbReference type="InterPro" id="IPR006070">
    <property type="entry name" value="Sua5-like_dom"/>
</dbReference>
<dbReference type="Pfam" id="PF01300">
    <property type="entry name" value="Sua5_yciO_yrdC"/>
    <property type="match status" value="1"/>
</dbReference>
<evidence type="ECO:0000259" key="1">
    <source>
        <dbReference type="PROSITE" id="PS51163"/>
    </source>
</evidence>
<dbReference type="EMBL" id="CP011125">
    <property type="protein sequence ID" value="AKF07104.1"/>
    <property type="molecule type" value="Genomic_DNA"/>
</dbReference>